<keyword evidence="1" id="KW-0812">Transmembrane</keyword>
<dbReference type="EMBL" id="BMAO01010725">
    <property type="protein sequence ID" value="GFQ69099.1"/>
    <property type="molecule type" value="Genomic_DNA"/>
</dbReference>
<reference evidence="2" key="1">
    <citation type="submission" date="2020-07" db="EMBL/GenBank/DDBJ databases">
        <title>Multicomponent nature underlies the extraordinary mechanical properties of spider dragline silk.</title>
        <authorList>
            <person name="Kono N."/>
            <person name="Nakamura H."/>
            <person name="Mori M."/>
            <person name="Yoshida Y."/>
            <person name="Ohtoshi R."/>
            <person name="Malay A.D."/>
            <person name="Moran D.A.P."/>
            <person name="Tomita M."/>
            <person name="Numata K."/>
            <person name="Arakawa K."/>
        </authorList>
    </citation>
    <scope>NUCLEOTIDE SEQUENCE</scope>
</reference>
<dbReference type="OrthoDB" id="6414100at2759"/>
<feature type="transmembrane region" description="Helical" evidence="1">
    <location>
        <begin position="134"/>
        <end position="153"/>
    </location>
</feature>
<feature type="transmembrane region" description="Helical" evidence="1">
    <location>
        <begin position="33"/>
        <end position="53"/>
    </location>
</feature>
<protein>
    <submittedName>
        <fullName evidence="2">Uncharacterized protein</fullName>
    </submittedName>
</protein>
<keyword evidence="1" id="KW-1133">Transmembrane helix</keyword>
<comment type="caution">
    <text evidence="2">The sequence shown here is derived from an EMBL/GenBank/DDBJ whole genome shotgun (WGS) entry which is preliminary data.</text>
</comment>
<accession>A0A8X6GKZ1</accession>
<name>A0A8X6GKZ1_TRICU</name>
<organism evidence="2 3">
    <name type="scientific">Trichonephila clavata</name>
    <name type="common">Joro spider</name>
    <name type="synonym">Nephila clavata</name>
    <dbReference type="NCBI Taxonomy" id="2740835"/>
    <lineage>
        <taxon>Eukaryota</taxon>
        <taxon>Metazoa</taxon>
        <taxon>Ecdysozoa</taxon>
        <taxon>Arthropoda</taxon>
        <taxon>Chelicerata</taxon>
        <taxon>Arachnida</taxon>
        <taxon>Araneae</taxon>
        <taxon>Araneomorphae</taxon>
        <taxon>Entelegynae</taxon>
        <taxon>Araneoidea</taxon>
        <taxon>Nephilidae</taxon>
        <taxon>Trichonephila</taxon>
    </lineage>
</organism>
<keyword evidence="3" id="KW-1185">Reference proteome</keyword>
<evidence type="ECO:0000313" key="2">
    <source>
        <dbReference type="EMBL" id="GFQ69099.1"/>
    </source>
</evidence>
<evidence type="ECO:0000256" key="1">
    <source>
        <dbReference type="SAM" id="Phobius"/>
    </source>
</evidence>
<feature type="transmembrane region" description="Helical" evidence="1">
    <location>
        <begin position="74"/>
        <end position="94"/>
    </location>
</feature>
<feature type="transmembrane region" description="Helical" evidence="1">
    <location>
        <begin position="100"/>
        <end position="122"/>
    </location>
</feature>
<keyword evidence="1" id="KW-0472">Membrane</keyword>
<proteinExistence type="predicted"/>
<sequence length="185" mass="21474">MPLRYSKWMKINEISKQIMFMDWFPDPRSLRGALRITLMFVSIWGIGCTYKCLPYADCTEEVDNPKAFIDLLGILLYTLFGLLLINSVACPHFYSMGLCVLNYATIMCLIFGTSFLLFTILFSNCFDCSRAVMIFLNVMLAVHVYQFFFTFSYDDLKRNQEILNSKIYAENAQGKTVVFRALVWN</sequence>
<evidence type="ECO:0000313" key="3">
    <source>
        <dbReference type="Proteomes" id="UP000887116"/>
    </source>
</evidence>
<dbReference type="Proteomes" id="UP000887116">
    <property type="component" value="Unassembled WGS sequence"/>
</dbReference>
<dbReference type="AlphaFoldDB" id="A0A8X6GKZ1"/>
<gene>
    <name evidence="2" type="primary">NCL1_55280</name>
    <name evidence="2" type="ORF">TNCT_285771</name>
</gene>